<name>A0AAD6MWF2_9EURO</name>
<feature type="compositionally biased region" description="Basic residues" evidence="1">
    <location>
        <begin position="1"/>
        <end position="17"/>
    </location>
</feature>
<proteinExistence type="predicted"/>
<evidence type="ECO:0000256" key="1">
    <source>
        <dbReference type="SAM" id="MobiDB-lite"/>
    </source>
</evidence>
<comment type="caution">
    <text evidence="2">The sequence shown here is derived from an EMBL/GenBank/DDBJ whole genome shotgun (WGS) entry which is preliminary data.</text>
</comment>
<feature type="compositionally biased region" description="Low complexity" evidence="1">
    <location>
        <begin position="124"/>
        <end position="133"/>
    </location>
</feature>
<organism evidence="2 3">
    <name type="scientific">Penicillium malachiteum</name>
    <dbReference type="NCBI Taxonomy" id="1324776"/>
    <lineage>
        <taxon>Eukaryota</taxon>
        <taxon>Fungi</taxon>
        <taxon>Dikarya</taxon>
        <taxon>Ascomycota</taxon>
        <taxon>Pezizomycotina</taxon>
        <taxon>Eurotiomycetes</taxon>
        <taxon>Eurotiomycetidae</taxon>
        <taxon>Eurotiales</taxon>
        <taxon>Aspergillaceae</taxon>
        <taxon>Penicillium</taxon>
    </lineage>
</organism>
<protein>
    <submittedName>
        <fullName evidence="2">Uncharacterized protein</fullName>
    </submittedName>
</protein>
<dbReference type="PRINTS" id="PR01217">
    <property type="entry name" value="PRICHEXTENSN"/>
</dbReference>
<evidence type="ECO:0000313" key="3">
    <source>
        <dbReference type="Proteomes" id="UP001215712"/>
    </source>
</evidence>
<dbReference type="EMBL" id="JAQJAN010000006">
    <property type="protein sequence ID" value="KAJ5727515.1"/>
    <property type="molecule type" value="Genomic_DNA"/>
</dbReference>
<accession>A0AAD6MWF2</accession>
<dbReference type="Proteomes" id="UP001215712">
    <property type="component" value="Unassembled WGS sequence"/>
</dbReference>
<feature type="compositionally biased region" description="Low complexity" evidence="1">
    <location>
        <begin position="21"/>
        <end position="38"/>
    </location>
</feature>
<keyword evidence="3" id="KW-1185">Reference proteome</keyword>
<feature type="region of interest" description="Disordered" evidence="1">
    <location>
        <begin position="1"/>
        <end position="191"/>
    </location>
</feature>
<evidence type="ECO:0000313" key="2">
    <source>
        <dbReference type="EMBL" id="KAJ5727515.1"/>
    </source>
</evidence>
<dbReference type="AlphaFoldDB" id="A0AAD6MWF2"/>
<sequence>MFRTKSQKVKQKQKQKDRRPSVSSTVSQSSTKNSSVSTLPVQSPMDSKNAPPLISSSPVVPESKPEAPVLMESPVSDKPEQAPLAVPPEKEKLVAATPAPKPIAASPSKVASVPPPAPSPLPPASTSASASFPANPPTYEASDSKEPAANNLSPPVSIPTEPRPVGGRRNKSDDEANGTTRGGELVAGRTGGAGAISNAGLQIPGKLLNDPDEKAALKVKVHLNLHAKVRLDLDAQIYGDVVIGLL</sequence>
<reference evidence="2" key="1">
    <citation type="journal article" date="2023" name="IMA Fungus">
        <title>Comparative genomic study of the Penicillium genus elucidates a diverse pangenome and 15 lateral gene transfer events.</title>
        <authorList>
            <person name="Petersen C."/>
            <person name="Sorensen T."/>
            <person name="Nielsen M.R."/>
            <person name="Sondergaard T.E."/>
            <person name="Sorensen J.L."/>
            <person name="Fitzpatrick D.A."/>
            <person name="Frisvad J.C."/>
            <person name="Nielsen K.L."/>
        </authorList>
    </citation>
    <scope>NUCLEOTIDE SEQUENCE</scope>
    <source>
        <strain evidence="2">IBT 17514</strain>
    </source>
</reference>
<feature type="compositionally biased region" description="Low complexity" evidence="1">
    <location>
        <begin position="95"/>
        <end position="112"/>
    </location>
</feature>
<gene>
    <name evidence="2" type="ORF">N7493_005335</name>
</gene>
<feature type="compositionally biased region" description="Low complexity" evidence="1">
    <location>
        <begin position="55"/>
        <end position="69"/>
    </location>
</feature>
<feature type="compositionally biased region" description="Pro residues" evidence="1">
    <location>
        <begin position="113"/>
        <end position="123"/>
    </location>
</feature>
<reference evidence="2" key="2">
    <citation type="submission" date="2023-01" db="EMBL/GenBank/DDBJ databases">
        <authorList>
            <person name="Petersen C."/>
        </authorList>
    </citation>
    <scope>NUCLEOTIDE SEQUENCE</scope>
    <source>
        <strain evidence="2">IBT 17514</strain>
    </source>
</reference>